<dbReference type="CDD" id="cd04730">
    <property type="entry name" value="NPD_like"/>
    <property type="match status" value="1"/>
</dbReference>
<accession>A0ABW4EYK3</accession>
<keyword evidence="4" id="KW-0285">Flavoprotein</keyword>
<dbReference type="Gene3D" id="3.20.20.70">
    <property type="entry name" value="Aldolase class I"/>
    <property type="match status" value="1"/>
</dbReference>
<organism evidence="10 11">
    <name type="scientific">Pseudonocardia yunnanensis</name>
    <dbReference type="NCBI Taxonomy" id="58107"/>
    <lineage>
        <taxon>Bacteria</taxon>
        <taxon>Bacillati</taxon>
        <taxon>Actinomycetota</taxon>
        <taxon>Actinomycetes</taxon>
        <taxon>Pseudonocardiales</taxon>
        <taxon>Pseudonocardiaceae</taxon>
        <taxon>Pseudonocardia</taxon>
    </lineage>
</organism>
<evidence type="ECO:0000256" key="7">
    <source>
        <dbReference type="ARBA" id="ARBA00023033"/>
    </source>
</evidence>
<comment type="caution">
    <text evidence="10">The sequence shown here is derived from an EMBL/GenBank/DDBJ whole genome shotgun (WGS) entry which is preliminary data.</text>
</comment>
<evidence type="ECO:0000256" key="2">
    <source>
        <dbReference type="ARBA" id="ARBA00009881"/>
    </source>
</evidence>
<evidence type="ECO:0000256" key="9">
    <source>
        <dbReference type="ARBA" id="ARBA00049401"/>
    </source>
</evidence>
<evidence type="ECO:0000256" key="3">
    <source>
        <dbReference type="ARBA" id="ARBA00022575"/>
    </source>
</evidence>
<dbReference type="InterPro" id="IPR013785">
    <property type="entry name" value="Aldolase_TIM"/>
</dbReference>
<dbReference type="InterPro" id="IPR004136">
    <property type="entry name" value="NMO"/>
</dbReference>
<dbReference type="Pfam" id="PF03060">
    <property type="entry name" value="NMO"/>
    <property type="match status" value="1"/>
</dbReference>
<evidence type="ECO:0000256" key="6">
    <source>
        <dbReference type="ARBA" id="ARBA00023002"/>
    </source>
</evidence>
<comment type="similarity">
    <text evidence="2">Belongs to the nitronate monooxygenase family. NMO class I subfamily.</text>
</comment>
<dbReference type="RefSeq" id="WP_344728532.1">
    <property type="nucleotide sequence ID" value="NZ_BAAAUS010000052.1"/>
</dbReference>
<evidence type="ECO:0000256" key="4">
    <source>
        <dbReference type="ARBA" id="ARBA00022630"/>
    </source>
</evidence>
<keyword evidence="6 10" id="KW-0560">Oxidoreductase</keyword>
<evidence type="ECO:0000256" key="1">
    <source>
        <dbReference type="ARBA" id="ARBA00001917"/>
    </source>
</evidence>
<evidence type="ECO:0000256" key="8">
    <source>
        <dbReference type="ARBA" id="ARBA00031155"/>
    </source>
</evidence>
<keyword evidence="5" id="KW-0288">FMN</keyword>
<evidence type="ECO:0000313" key="10">
    <source>
        <dbReference type="EMBL" id="MFD1519390.1"/>
    </source>
</evidence>
<sequence>MADARERARKFCERFGLQVPILQAPMAGSCPPGLAIAVAEAGGMGARGVLQDAPAGIADWAEQFRAGSSGAFQLNVWIPDPPAGDPAERERRVEQAREFLGRFGTPGDAEGPVPPVFEEQCEAMLAARPAVISSIMGLFEPDYVRRLHEQGIAWFACATTLEDALAAQEAGADAVVAQGMEAGGHRGAFDQDAAERTDVGLFALLPWFADHLRVPIIAAGGVADGRALAAALALGASAVQVGTALLRCPETKTSKEWSAALDSLAPEATMTTRAYTGRLARAAPTPYLRAWTEPGAPRPAPFPDQMRLVGQWRRGTPDGLDRANLWAGQSAALATEEPAAAVVSRMWREASDLLA</sequence>
<dbReference type="Proteomes" id="UP001597114">
    <property type="component" value="Unassembled WGS sequence"/>
</dbReference>
<keyword evidence="3" id="KW-0216">Detoxification</keyword>
<proteinExistence type="inferred from homology"/>
<dbReference type="GO" id="GO:0016491">
    <property type="term" value="F:oxidoreductase activity"/>
    <property type="evidence" value="ECO:0007669"/>
    <property type="project" value="UniProtKB-KW"/>
</dbReference>
<dbReference type="SUPFAM" id="SSF51412">
    <property type="entry name" value="Inosine monophosphate dehydrogenase (IMPDH)"/>
    <property type="match status" value="1"/>
</dbReference>
<gene>
    <name evidence="10" type="ORF">ACFSJD_18000</name>
</gene>
<dbReference type="PANTHER" id="PTHR42747:SF3">
    <property type="entry name" value="NITRONATE MONOOXYGENASE-RELATED"/>
    <property type="match status" value="1"/>
</dbReference>
<comment type="catalytic activity">
    <reaction evidence="9">
        <text>3 propionate 3-nitronate + 3 O2 + H2O = 3 3-oxopropanoate + 2 nitrate + nitrite + H2O2 + 3 H(+)</text>
        <dbReference type="Rhea" id="RHEA:57332"/>
        <dbReference type="ChEBI" id="CHEBI:15377"/>
        <dbReference type="ChEBI" id="CHEBI:15378"/>
        <dbReference type="ChEBI" id="CHEBI:15379"/>
        <dbReference type="ChEBI" id="CHEBI:16240"/>
        <dbReference type="ChEBI" id="CHEBI:16301"/>
        <dbReference type="ChEBI" id="CHEBI:17632"/>
        <dbReference type="ChEBI" id="CHEBI:33190"/>
        <dbReference type="ChEBI" id="CHEBI:136067"/>
    </reaction>
</comment>
<dbReference type="EMBL" id="JBHUCO010000017">
    <property type="protein sequence ID" value="MFD1519390.1"/>
    <property type="molecule type" value="Genomic_DNA"/>
</dbReference>
<dbReference type="PANTHER" id="PTHR42747">
    <property type="entry name" value="NITRONATE MONOOXYGENASE-RELATED"/>
    <property type="match status" value="1"/>
</dbReference>
<comment type="cofactor">
    <cofactor evidence="1">
        <name>FMN</name>
        <dbReference type="ChEBI" id="CHEBI:58210"/>
    </cofactor>
</comment>
<evidence type="ECO:0000313" key="11">
    <source>
        <dbReference type="Proteomes" id="UP001597114"/>
    </source>
</evidence>
<keyword evidence="7" id="KW-0503">Monooxygenase</keyword>
<evidence type="ECO:0000256" key="5">
    <source>
        <dbReference type="ARBA" id="ARBA00022643"/>
    </source>
</evidence>
<name>A0ABW4EYK3_9PSEU</name>
<reference evidence="11" key="1">
    <citation type="journal article" date="2019" name="Int. J. Syst. Evol. Microbiol.">
        <title>The Global Catalogue of Microorganisms (GCM) 10K type strain sequencing project: providing services to taxonomists for standard genome sequencing and annotation.</title>
        <authorList>
            <consortium name="The Broad Institute Genomics Platform"/>
            <consortium name="The Broad Institute Genome Sequencing Center for Infectious Disease"/>
            <person name="Wu L."/>
            <person name="Ma J."/>
        </authorList>
    </citation>
    <scope>NUCLEOTIDE SEQUENCE [LARGE SCALE GENOMIC DNA]</scope>
    <source>
        <strain evidence="11">CCM 7043</strain>
    </source>
</reference>
<keyword evidence="11" id="KW-1185">Reference proteome</keyword>
<protein>
    <recommendedName>
        <fullName evidence="8">Propionate 3-nitronate monooxygenase</fullName>
    </recommendedName>
</protein>
<dbReference type="PROSITE" id="PS51257">
    <property type="entry name" value="PROKAR_LIPOPROTEIN"/>
    <property type="match status" value="1"/>
</dbReference>